<accession>A0AA88I3N9</accession>
<feature type="region of interest" description="Disordered" evidence="1">
    <location>
        <begin position="744"/>
        <end position="776"/>
    </location>
</feature>
<feature type="compositionally biased region" description="Basic and acidic residues" evidence="1">
    <location>
        <begin position="744"/>
        <end position="759"/>
    </location>
</feature>
<dbReference type="Proteomes" id="UP001187531">
    <property type="component" value="Unassembled WGS sequence"/>
</dbReference>
<organism evidence="2 3">
    <name type="scientific">Artemia franciscana</name>
    <name type="common">Brine shrimp</name>
    <name type="synonym">Artemia sanfranciscana</name>
    <dbReference type="NCBI Taxonomy" id="6661"/>
    <lineage>
        <taxon>Eukaryota</taxon>
        <taxon>Metazoa</taxon>
        <taxon>Ecdysozoa</taxon>
        <taxon>Arthropoda</taxon>
        <taxon>Crustacea</taxon>
        <taxon>Branchiopoda</taxon>
        <taxon>Anostraca</taxon>
        <taxon>Artemiidae</taxon>
        <taxon>Artemia</taxon>
    </lineage>
</organism>
<dbReference type="EMBL" id="JAVRJZ010000008">
    <property type="protein sequence ID" value="KAK2719563.1"/>
    <property type="molecule type" value="Genomic_DNA"/>
</dbReference>
<name>A0AA88I3N9_ARTSF</name>
<evidence type="ECO:0000313" key="2">
    <source>
        <dbReference type="EMBL" id="KAK2719559.1"/>
    </source>
</evidence>
<evidence type="ECO:0000313" key="3">
    <source>
        <dbReference type="Proteomes" id="UP001187531"/>
    </source>
</evidence>
<comment type="caution">
    <text evidence="2">The sequence shown here is derived from an EMBL/GenBank/DDBJ whole genome shotgun (WGS) entry which is preliminary data.</text>
</comment>
<protein>
    <submittedName>
        <fullName evidence="2">Uncharacterized protein</fullName>
    </submittedName>
</protein>
<reference evidence="2" key="1">
    <citation type="submission" date="2023-07" db="EMBL/GenBank/DDBJ databases">
        <title>Chromosome-level genome assembly of Artemia franciscana.</title>
        <authorList>
            <person name="Jo E."/>
        </authorList>
    </citation>
    <scope>NUCLEOTIDE SEQUENCE</scope>
    <source>
        <tissue evidence="2">Whole body</tissue>
    </source>
</reference>
<gene>
    <name evidence="2" type="ORF">QYM36_005138</name>
</gene>
<dbReference type="AlphaFoldDB" id="A0AA88I3N9"/>
<evidence type="ECO:0000256" key="1">
    <source>
        <dbReference type="SAM" id="MobiDB-lite"/>
    </source>
</evidence>
<dbReference type="EMBL" id="JAVRJZ010000008">
    <property type="protein sequence ID" value="KAK2719559.1"/>
    <property type="molecule type" value="Genomic_DNA"/>
</dbReference>
<dbReference type="EMBL" id="JAVRJZ010000008">
    <property type="protein sequence ID" value="KAK2719565.1"/>
    <property type="molecule type" value="Genomic_DNA"/>
</dbReference>
<dbReference type="EMBL" id="JAVRJZ010000008">
    <property type="protein sequence ID" value="KAK2719560.1"/>
    <property type="molecule type" value="Genomic_DNA"/>
</dbReference>
<keyword evidence="3" id="KW-1185">Reference proteome</keyword>
<dbReference type="EMBL" id="JAVRJZ010000008">
    <property type="protein sequence ID" value="KAK2719562.1"/>
    <property type="molecule type" value="Genomic_DNA"/>
</dbReference>
<sequence length="824" mass="93288">MSSITEETDNNAMLDTILFIQTAIAEISKELHSSVSERNEGLDEKLNVVISYAKDILIYSEKLGKIGDPKHRRFVSPLLPKVLPTCLLDSFSYCNDVQNLLSESDVERYADTLMELFTVSTNVFQFYCQSIRSYVVEETSQDIEDSAELLDRIARLGVVLTELDLTSGIKAWNTLISIFEAKKNSWFQEWRPATTWRHILTTVEKLLNNTFNETVFSGMDENLSEIAMQINGIKAILKVFVFLENMTSKPFSDEELDLIISLVNLLQRHSIPMLRMKNTPEKLLNQYERKVLVAIPCLLEPLEKNKDVVQAIRGSVTQCLESGEMFTSLLTSSFLLEPQYSQFVEEKSELVQTILELIDACTSEMMVGGFIPGVQLPGQPLPMLPIYEVIVTKIQALTATLLPEEVEDVVRVLLKFVSQPGLSGFAASDTLVFMARYGTESFCFELFQLSEQTIADLSCLTDTLSVKNQRLVALTRRLAFMLAPSDTPKIASSPYVPINQWDEDSVEVILASLLIVEEWTVARLEKLVSSCEKIVWNPGLSTSPFCKKVVVRLCEVLEKFSGIFHFINKDQGTCYLVKLVLSSVLQAVSTLDPTKIDEETHHQAWKSCNKVVRLNCSDVDISVLDFMERWLRPDFKESNYKQQIFGLYSETFHFLFKRYYQAQSLTLAKLLSVFSSFAEVCQEESVLQCCLPEDAHTLVSSFLTLNEQDFDIKKNAEKLKNITLEYSPVLLEFQGGLEEGAQRQFEKRSFSEDKEEKIRVGHGSSDTVDDPVTSHSGSSEISSFVSQIENVADKLAQAIRRDKVLEETDRKKLRDSISLLNSVL</sequence>
<proteinExistence type="predicted"/>
<dbReference type="EMBL" id="JAVRJZ010000008">
    <property type="protein sequence ID" value="KAK2719561.1"/>
    <property type="molecule type" value="Genomic_DNA"/>
</dbReference>